<protein>
    <submittedName>
        <fullName evidence="1">Glutamate receptor-interacting 1 isoform X2</fullName>
    </submittedName>
</protein>
<accession>A0A498MEU2</accession>
<comment type="caution">
    <text evidence="1">The sequence shown here is derived from an EMBL/GenBank/DDBJ whole genome shotgun (WGS) entry which is preliminary data.</text>
</comment>
<evidence type="ECO:0000313" key="2">
    <source>
        <dbReference type="Proteomes" id="UP000290572"/>
    </source>
</evidence>
<organism evidence="1 2">
    <name type="scientific">Labeo rohita</name>
    <name type="common">Indian major carp</name>
    <name type="synonym">Cyprinus rohita</name>
    <dbReference type="NCBI Taxonomy" id="84645"/>
    <lineage>
        <taxon>Eukaryota</taxon>
        <taxon>Metazoa</taxon>
        <taxon>Chordata</taxon>
        <taxon>Craniata</taxon>
        <taxon>Vertebrata</taxon>
        <taxon>Euteleostomi</taxon>
        <taxon>Actinopterygii</taxon>
        <taxon>Neopterygii</taxon>
        <taxon>Teleostei</taxon>
        <taxon>Ostariophysi</taxon>
        <taxon>Cypriniformes</taxon>
        <taxon>Cyprinidae</taxon>
        <taxon>Labeoninae</taxon>
        <taxon>Labeonini</taxon>
        <taxon>Labeo</taxon>
    </lineage>
</organism>
<dbReference type="STRING" id="84645.A0A498MEU2"/>
<name>A0A498MEU2_LABRO</name>
<proteinExistence type="predicted"/>
<gene>
    <name evidence="1" type="ORF">ROHU_025602</name>
</gene>
<keyword evidence="1" id="KW-0675">Receptor</keyword>
<sequence>MERFLGFVKQIRRSRRRKGKKYRPEEDYHEGYEDVYYYASEHLHPFIVKGYEYKPHSDVFLLTKHKREGTFGIVNEASATSLQRWGFVQAPCNFLRLICRDAHHDVKCLWKFEYQFE</sequence>
<keyword evidence="2" id="KW-1185">Reference proteome</keyword>
<dbReference type="AlphaFoldDB" id="A0A498MEU2"/>
<dbReference type="EMBL" id="QBIY01012660">
    <property type="protein sequence ID" value="RXN19729.1"/>
    <property type="molecule type" value="Genomic_DNA"/>
</dbReference>
<reference evidence="1 2" key="1">
    <citation type="submission" date="2018-03" db="EMBL/GenBank/DDBJ databases">
        <title>Draft genome sequence of Rohu Carp (Labeo rohita).</title>
        <authorList>
            <person name="Das P."/>
            <person name="Kushwaha B."/>
            <person name="Joshi C.G."/>
            <person name="Kumar D."/>
            <person name="Nagpure N.S."/>
            <person name="Sahoo L."/>
            <person name="Das S.P."/>
            <person name="Bit A."/>
            <person name="Patnaik S."/>
            <person name="Meher P.K."/>
            <person name="Jayasankar P."/>
            <person name="Koringa P.G."/>
            <person name="Patel N.V."/>
            <person name="Hinsu A.T."/>
            <person name="Kumar R."/>
            <person name="Pandey M."/>
            <person name="Agarwal S."/>
            <person name="Srivastava S."/>
            <person name="Singh M."/>
            <person name="Iquebal M.A."/>
            <person name="Jaiswal S."/>
            <person name="Angadi U.B."/>
            <person name="Kumar N."/>
            <person name="Raza M."/>
            <person name="Shah T.M."/>
            <person name="Rai A."/>
            <person name="Jena J.K."/>
        </authorList>
    </citation>
    <scope>NUCLEOTIDE SEQUENCE [LARGE SCALE GENOMIC DNA]</scope>
    <source>
        <strain evidence="1">DASCIFA01</strain>
        <tissue evidence="1">Testis</tissue>
    </source>
</reference>
<dbReference type="Proteomes" id="UP000290572">
    <property type="component" value="Unassembled WGS sequence"/>
</dbReference>
<evidence type="ECO:0000313" key="1">
    <source>
        <dbReference type="EMBL" id="RXN19729.1"/>
    </source>
</evidence>